<gene>
    <name evidence="2" type="ORF">G3446_12355</name>
</gene>
<dbReference type="InterPro" id="IPR000073">
    <property type="entry name" value="AB_hydrolase_1"/>
</dbReference>
<dbReference type="GO" id="GO:0016787">
    <property type="term" value="F:hydrolase activity"/>
    <property type="evidence" value="ECO:0007669"/>
    <property type="project" value="UniProtKB-KW"/>
</dbReference>
<keyword evidence="3" id="KW-1185">Reference proteome</keyword>
<comment type="caution">
    <text evidence="2">The sequence shown here is derived from an EMBL/GenBank/DDBJ whole genome shotgun (WGS) entry which is preliminary data.</text>
</comment>
<dbReference type="SUPFAM" id="SSF53474">
    <property type="entry name" value="alpha/beta-Hydrolases"/>
    <property type="match status" value="1"/>
</dbReference>
<sequence length="365" mass="40239">MSPTAPDHGKKKRRRWLRPAALLLILVVGSVSGWTWWAEDHPREERALRTLVQDQLETWLPDAMSPTSDGWYGLKHPSSGQPPTQWRILLIHGLDEPGTIWDALIPALGAKHADVWELRYPNDQGIDRSTAYLAELWGQLPDDSPIILIGHSMGGLVIRDFVTGWRHPVAAAPRVAGAKVGGVILVGTPNHGSEWARLRIWLELREHLARSEDRRFSLLAALRDGTGAAKIDLRPESDFLRRLNARAWPEDIPIRLIGGMLVEPTQDMTASLAAISQYTGSDALEETVSDWWGTLGDDLGDGVVRVASLELPDAPPPTLVRASHRGMLTRLLSSDPEPPAVPVILDILGDWQSNRPSARPSSSSD</sequence>
<dbReference type="Pfam" id="PF12697">
    <property type="entry name" value="Abhydrolase_6"/>
    <property type="match status" value="1"/>
</dbReference>
<organism evidence="2 3">
    <name type="scientific">Thiorhodococcus minor</name>
    <dbReference type="NCBI Taxonomy" id="57489"/>
    <lineage>
        <taxon>Bacteria</taxon>
        <taxon>Pseudomonadati</taxon>
        <taxon>Pseudomonadota</taxon>
        <taxon>Gammaproteobacteria</taxon>
        <taxon>Chromatiales</taxon>
        <taxon>Chromatiaceae</taxon>
        <taxon>Thiorhodococcus</taxon>
    </lineage>
</organism>
<feature type="domain" description="AB hydrolase-1" evidence="1">
    <location>
        <begin position="88"/>
        <end position="269"/>
    </location>
</feature>
<keyword evidence="2" id="KW-0378">Hydrolase</keyword>
<evidence type="ECO:0000313" key="3">
    <source>
        <dbReference type="Proteomes" id="UP000483379"/>
    </source>
</evidence>
<name>A0A6M0JYY5_9GAMM</name>
<reference evidence="2 3" key="1">
    <citation type="submission" date="2020-02" db="EMBL/GenBank/DDBJ databases">
        <title>Genome sequences of Thiorhodococcus mannitoliphagus and Thiorhodococcus minor, purple sulfur photosynthetic bacteria in the gammaproteobacterial family, Chromatiaceae.</title>
        <authorList>
            <person name="Aviles F.A."/>
            <person name="Meyer T.E."/>
            <person name="Kyndt J.A."/>
        </authorList>
    </citation>
    <scope>NUCLEOTIDE SEQUENCE [LARGE SCALE GENOMIC DNA]</scope>
    <source>
        <strain evidence="2 3">DSM 11518</strain>
    </source>
</reference>
<dbReference type="EMBL" id="JAAIJQ010000032">
    <property type="protein sequence ID" value="NEV62672.1"/>
    <property type="molecule type" value="Genomic_DNA"/>
</dbReference>
<dbReference type="RefSeq" id="WP_164453140.1">
    <property type="nucleotide sequence ID" value="NZ_JAAIJQ010000032.1"/>
</dbReference>
<dbReference type="InterPro" id="IPR029058">
    <property type="entry name" value="AB_hydrolase_fold"/>
</dbReference>
<accession>A0A6M0JYY5</accession>
<evidence type="ECO:0000313" key="2">
    <source>
        <dbReference type="EMBL" id="NEV62672.1"/>
    </source>
</evidence>
<proteinExistence type="predicted"/>
<dbReference type="AlphaFoldDB" id="A0A6M0JYY5"/>
<dbReference type="Proteomes" id="UP000483379">
    <property type="component" value="Unassembled WGS sequence"/>
</dbReference>
<protein>
    <submittedName>
        <fullName evidence="2">Alpha/beta hydrolase</fullName>
    </submittedName>
</protein>
<evidence type="ECO:0000259" key="1">
    <source>
        <dbReference type="Pfam" id="PF12697"/>
    </source>
</evidence>
<dbReference type="Gene3D" id="3.40.50.1820">
    <property type="entry name" value="alpha/beta hydrolase"/>
    <property type="match status" value="1"/>
</dbReference>